<accession>A0A3D8PJM7</accession>
<keyword evidence="1" id="KW-0472">Membrane</keyword>
<dbReference type="AlphaFoldDB" id="A0A3D8PJM7"/>
<dbReference type="RefSeq" id="WP_115774481.1">
    <property type="nucleotide sequence ID" value="NZ_PIOC01000027.1"/>
</dbReference>
<reference evidence="3" key="1">
    <citation type="submission" date="2017-11" db="EMBL/GenBank/DDBJ databases">
        <authorList>
            <person name="Zhu W."/>
        </authorList>
    </citation>
    <scope>NUCLEOTIDE SEQUENCE [LARGE SCALE GENOMIC DNA]</scope>
    <source>
        <strain evidence="3">CAU 1183</strain>
    </source>
</reference>
<keyword evidence="3" id="KW-1185">Reference proteome</keyword>
<keyword evidence="1" id="KW-1133">Transmembrane helix</keyword>
<evidence type="ECO:0000313" key="3">
    <source>
        <dbReference type="Proteomes" id="UP000257143"/>
    </source>
</evidence>
<proteinExistence type="predicted"/>
<keyword evidence="1" id="KW-0812">Transmembrane</keyword>
<evidence type="ECO:0000313" key="2">
    <source>
        <dbReference type="EMBL" id="RDW16293.1"/>
    </source>
</evidence>
<dbReference type="Proteomes" id="UP000257143">
    <property type="component" value="Unassembled WGS sequence"/>
</dbReference>
<organism evidence="2 3">
    <name type="scientific">Oceanobacillus arenosus</name>
    <dbReference type="NCBI Taxonomy" id="1229153"/>
    <lineage>
        <taxon>Bacteria</taxon>
        <taxon>Bacillati</taxon>
        <taxon>Bacillota</taxon>
        <taxon>Bacilli</taxon>
        <taxon>Bacillales</taxon>
        <taxon>Bacillaceae</taxon>
        <taxon>Oceanobacillus</taxon>
    </lineage>
</organism>
<evidence type="ECO:0000256" key="1">
    <source>
        <dbReference type="SAM" id="Phobius"/>
    </source>
</evidence>
<feature type="transmembrane region" description="Helical" evidence="1">
    <location>
        <begin position="36"/>
        <end position="61"/>
    </location>
</feature>
<sequence length="68" mass="7624">MSDKLKRLLLWSLVFPTIVTILRIFIDIILGENIELLSYTALFLGTATAGLIIVGPLMYLVSKSKEEK</sequence>
<gene>
    <name evidence="2" type="ORF">CWR48_16730</name>
</gene>
<protein>
    <submittedName>
        <fullName evidence="2">Uncharacterized protein</fullName>
    </submittedName>
</protein>
<dbReference type="OrthoDB" id="2721708at2"/>
<dbReference type="EMBL" id="PIOC01000027">
    <property type="protein sequence ID" value="RDW16293.1"/>
    <property type="molecule type" value="Genomic_DNA"/>
</dbReference>
<name>A0A3D8PJM7_9BACI</name>
<feature type="transmembrane region" description="Helical" evidence="1">
    <location>
        <begin position="9"/>
        <end position="30"/>
    </location>
</feature>
<comment type="caution">
    <text evidence="2">The sequence shown here is derived from an EMBL/GenBank/DDBJ whole genome shotgun (WGS) entry which is preliminary data.</text>
</comment>